<dbReference type="SMART" id="SM00332">
    <property type="entry name" value="PP2Cc"/>
    <property type="match status" value="1"/>
</dbReference>
<dbReference type="Pfam" id="PF13672">
    <property type="entry name" value="PP2C_2"/>
    <property type="match status" value="1"/>
</dbReference>
<dbReference type="Proteomes" id="UP001221411">
    <property type="component" value="Unassembled WGS sequence"/>
</dbReference>
<dbReference type="SMART" id="SM00331">
    <property type="entry name" value="PP2C_SIG"/>
    <property type="match status" value="1"/>
</dbReference>
<dbReference type="RefSeq" id="WP_271927571.1">
    <property type="nucleotide sequence ID" value="NZ_JAQNDO010000001.1"/>
</dbReference>
<name>A0ABT5F656_9BACT</name>
<dbReference type="SUPFAM" id="SSF81606">
    <property type="entry name" value="PP2C-like"/>
    <property type="match status" value="1"/>
</dbReference>
<dbReference type="InterPro" id="IPR015655">
    <property type="entry name" value="PP2C"/>
</dbReference>
<sequence>MTIGRGVRAFGVTQRGVRFENDDAFRILSGPSGHVCVVADGMGGHGSGDVASGFTVSLTTDLLVAPGEGPAPDRIRAAIDAANRELYRRNITNRWLGCMGTTVALLYLPHEGQIAHVAHVGDSRVYLYREGALRRLTEDHTLRGYLQANPEVRAKHGDMKEDELPLDNILMRSLGTTETVEVDLTEVEVCPGDRFLLCTDGLWEQVGEPRIAELLQEGGDDVEGTCRRLLWGTQTPPGTNRTDERFGADDVALIVARGC</sequence>
<protein>
    <submittedName>
        <fullName evidence="2">Protein phosphatase 2C domain-containing protein</fullName>
    </submittedName>
</protein>
<dbReference type="PANTHER" id="PTHR13832:SF827">
    <property type="entry name" value="PROTEIN PHOSPHATASE 1L"/>
    <property type="match status" value="1"/>
</dbReference>
<keyword evidence="3" id="KW-1185">Reference proteome</keyword>
<dbReference type="InterPro" id="IPR036457">
    <property type="entry name" value="PPM-type-like_dom_sf"/>
</dbReference>
<dbReference type="PANTHER" id="PTHR13832">
    <property type="entry name" value="PROTEIN PHOSPHATASE 2C"/>
    <property type="match status" value="1"/>
</dbReference>
<proteinExistence type="predicted"/>
<feature type="domain" description="PPM-type phosphatase" evidence="1">
    <location>
        <begin position="7"/>
        <end position="229"/>
    </location>
</feature>
<comment type="caution">
    <text evidence="2">The sequence shown here is derived from an EMBL/GenBank/DDBJ whole genome shotgun (WGS) entry which is preliminary data.</text>
</comment>
<dbReference type="CDD" id="cd00143">
    <property type="entry name" value="PP2Cc"/>
    <property type="match status" value="1"/>
</dbReference>
<dbReference type="EMBL" id="JAQNDO010000001">
    <property type="protein sequence ID" value="MDC0748585.1"/>
    <property type="molecule type" value="Genomic_DNA"/>
</dbReference>
<evidence type="ECO:0000259" key="1">
    <source>
        <dbReference type="PROSITE" id="PS51746"/>
    </source>
</evidence>
<dbReference type="InterPro" id="IPR001932">
    <property type="entry name" value="PPM-type_phosphatase-like_dom"/>
</dbReference>
<gene>
    <name evidence="2" type="ORF">POL67_45075</name>
</gene>
<dbReference type="PROSITE" id="PS51746">
    <property type="entry name" value="PPM_2"/>
    <property type="match status" value="1"/>
</dbReference>
<accession>A0ABT5F656</accession>
<organism evidence="2 3">
    <name type="scientific">Polyangium mundeleinium</name>
    <dbReference type="NCBI Taxonomy" id="2995306"/>
    <lineage>
        <taxon>Bacteria</taxon>
        <taxon>Pseudomonadati</taxon>
        <taxon>Myxococcota</taxon>
        <taxon>Polyangia</taxon>
        <taxon>Polyangiales</taxon>
        <taxon>Polyangiaceae</taxon>
        <taxon>Polyangium</taxon>
    </lineage>
</organism>
<dbReference type="Gene3D" id="3.60.40.10">
    <property type="entry name" value="PPM-type phosphatase domain"/>
    <property type="match status" value="1"/>
</dbReference>
<reference evidence="2 3" key="1">
    <citation type="submission" date="2022-11" db="EMBL/GenBank/DDBJ databases">
        <title>Minimal conservation of predation-associated metabolite biosynthetic gene clusters underscores biosynthetic potential of Myxococcota including descriptions for ten novel species: Archangium lansinium sp. nov., Myxococcus landrumus sp. nov., Nannocystis bai.</title>
        <authorList>
            <person name="Ahearne A."/>
            <person name="Stevens C."/>
            <person name="Dowd S."/>
        </authorList>
    </citation>
    <scope>NUCLEOTIDE SEQUENCE [LARGE SCALE GENOMIC DNA]</scope>
    <source>
        <strain evidence="2 3">RJM3</strain>
    </source>
</reference>
<evidence type="ECO:0000313" key="3">
    <source>
        <dbReference type="Proteomes" id="UP001221411"/>
    </source>
</evidence>
<evidence type="ECO:0000313" key="2">
    <source>
        <dbReference type="EMBL" id="MDC0748585.1"/>
    </source>
</evidence>